<gene>
    <name evidence="1" type="ORF">L596_010972</name>
</gene>
<evidence type="ECO:0008006" key="3">
    <source>
        <dbReference type="Google" id="ProtNLM"/>
    </source>
</evidence>
<dbReference type="Proteomes" id="UP000298663">
    <property type="component" value="Unassembled WGS sequence"/>
</dbReference>
<accession>A0A4U5NRQ3</accession>
<name>A0A4U5NRQ3_STECR</name>
<dbReference type="Gene3D" id="3.40.50.2020">
    <property type="match status" value="1"/>
</dbReference>
<dbReference type="AlphaFoldDB" id="A0A4U5NRQ3"/>
<reference evidence="1 2" key="1">
    <citation type="journal article" date="2015" name="Genome Biol.">
        <title>Comparative genomics of Steinernema reveals deeply conserved gene regulatory networks.</title>
        <authorList>
            <person name="Dillman A.R."/>
            <person name="Macchietto M."/>
            <person name="Porter C.F."/>
            <person name="Rogers A."/>
            <person name="Williams B."/>
            <person name="Antoshechkin I."/>
            <person name="Lee M.M."/>
            <person name="Goodwin Z."/>
            <person name="Lu X."/>
            <person name="Lewis E.E."/>
            <person name="Goodrich-Blair H."/>
            <person name="Stock S.P."/>
            <person name="Adams B.J."/>
            <person name="Sternberg P.W."/>
            <person name="Mortazavi A."/>
        </authorList>
    </citation>
    <scope>NUCLEOTIDE SEQUENCE [LARGE SCALE GENOMIC DNA]</scope>
    <source>
        <strain evidence="1 2">ALL</strain>
    </source>
</reference>
<comment type="caution">
    <text evidence="1">The sequence shown here is derived from an EMBL/GenBank/DDBJ whole genome shotgun (WGS) entry which is preliminary data.</text>
</comment>
<proteinExistence type="predicted"/>
<sequence>MRGVVLSKLAELGCFEPPVADIQKAYSSPSVLRIITKLLAKQVPRDSFEAIVASSNESLPLATLLSQWTDAPLLIAPFDNSPVHGRRVLVFENVVSRSTDKLLELCSDHGLHCAAVACVIEDSRSKNLHLRPIEVISLLQPSDVAEFKDISNKDCFGDNCDKRLKEKFLSQPFVVQMRPKDGIRKTHVAVKPEPRGFGDGRRQKTRSFYYSPGFRSHRDYIDL</sequence>
<protein>
    <recommendedName>
        <fullName evidence="3">Phosphoribosyltransferase domain-containing protein</fullName>
    </recommendedName>
</protein>
<reference evidence="1 2" key="2">
    <citation type="journal article" date="2019" name="G3 (Bethesda)">
        <title>Hybrid Assembly of the Genome of the Entomopathogenic Nematode Steinernema carpocapsae Identifies the X-Chromosome.</title>
        <authorList>
            <person name="Serra L."/>
            <person name="Macchietto M."/>
            <person name="Macias-Munoz A."/>
            <person name="McGill C.J."/>
            <person name="Rodriguez I.M."/>
            <person name="Rodriguez B."/>
            <person name="Murad R."/>
            <person name="Mortazavi A."/>
        </authorList>
    </citation>
    <scope>NUCLEOTIDE SEQUENCE [LARGE SCALE GENOMIC DNA]</scope>
    <source>
        <strain evidence="1 2">ALL</strain>
    </source>
</reference>
<evidence type="ECO:0000313" key="2">
    <source>
        <dbReference type="Proteomes" id="UP000298663"/>
    </source>
</evidence>
<keyword evidence="2" id="KW-1185">Reference proteome</keyword>
<dbReference type="InterPro" id="IPR029057">
    <property type="entry name" value="PRTase-like"/>
</dbReference>
<organism evidence="1 2">
    <name type="scientific">Steinernema carpocapsae</name>
    <name type="common">Entomopathogenic nematode</name>
    <dbReference type="NCBI Taxonomy" id="34508"/>
    <lineage>
        <taxon>Eukaryota</taxon>
        <taxon>Metazoa</taxon>
        <taxon>Ecdysozoa</taxon>
        <taxon>Nematoda</taxon>
        <taxon>Chromadorea</taxon>
        <taxon>Rhabditida</taxon>
        <taxon>Tylenchina</taxon>
        <taxon>Panagrolaimomorpha</taxon>
        <taxon>Strongyloidoidea</taxon>
        <taxon>Steinernematidae</taxon>
        <taxon>Steinernema</taxon>
    </lineage>
</organism>
<dbReference type="SUPFAM" id="SSF53271">
    <property type="entry name" value="PRTase-like"/>
    <property type="match status" value="1"/>
</dbReference>
<dbReference type="EMBL" id="AZBU02000003">
    <property type="protein sequence ID" value="TKR86367.1"/>
    <property type="molecule type" value="Genomic_DNA"/>
</dbReference>
<evidence type="ECO:0000313" key="1">
    <source>
        <dbReference type="EMBL" id="TKR86367.1"/>
    </source>
</evidence>